<accession>T1XGA2</accession>
<dbReference type="Proteomes" id="UP000016223">
    <property type="component" value="Chromosome 1"/>
</dbReference>
<protein>
    <submittedName>
        <fullName evidence="1">Uncharacterized protein</fullName>
    </submittedName>
</protein>
<dbReference type="EMBL" id="CP003911">
    <property type="protein sequence ID" value="AGU51546.1"/>
    <property type="molecule type" value="Genomic_DNA"/>
</dbReference>
<organism evidence="1 2">
    <name type="scientific">Variovorax paradoxus B4</name>
    <dbReference type="NCBI Taxonomy" id="1246301"/>
    <lineage>
        <taxon>Bacteria</taxon>
        <taxon>Pseudomonadati</taxon>
        <taxon>Pseudomonadota</taxon>
        <taxon>Betaproteobacteria</taxon>
        <taxon>Burkholderiales</taxon>
        <taxon>Comamonadaceae</taxon>
        <taxon>Variovorax</taxon>
    </lineage>
</organism>
<name>T1XGA2_VARPD</name>
<sequence>MPPLSVRVEKVVLVQCQRGEGESRRDVLQIFHLNGDLLAEHDRIHEDPEYASYHLRKSLELGRPLG</sequence>
<reference evidence="1 2" key="1">
    <citation type="submission" date="2012-10" db="EMBL/GenBank/DDBJ databases">
        <title>Genome sequence of Variovorax paradoxus B4.</title>
        <authorList>
            <person name="Schuldes J."/>
            <person name="Brandt U."/>
            <person name="Hiessl S."/>
            <person name="Wuebbeler J.H."/>
            <person name="Thuermer A."/>
            <person name="Steinbuechel A."/>
            <person name="Daniel R."/>
        </authorList>
    </citation>
    <scope>NUCLEOTIDE SEQUENCE [LARGE SCALE GENOMIC DNA]</scope>
    <source>
        <strain evidence="1 2">B4</strain>
    </source>
</reference>
<dbReference type="AlphaFoldDB" id="T1XGA2"/>
<gene>
    <name evidence="1" type="ORF">VAPA_1c44730</name>
</gene>
<proteinExistence type="predicted"/>
<evidence type="ECO:0000313" key="2">
    <source>
        <dbReference type="Proteomes" id="UP000016223"/>
    </source>
</evidence>
<evidence type="ECO:0000313" key="1">
    <source>
        <dbReference type="EMBL" id="AGU51546.1"/>
    </source>
</evidence>
<dbReference type="KEGG" id="vpd:VAPA_1c44730"/>
<dbReference type="HOGENOM" id="CLU_2830056_0_0_4"/>